<proteinExistence type="predicted"/>
<reference evidence="1 2" key="1">
    <citation type="submission" date="2016-11" db="EMBL/GenBank/DDBJ databases">
        <title>Trade-off between light-utilization and light-protection in marine flavobacteria.</title>
        <authorList>
            <person name="Kumagai Y."/>
        </authorList>
    </citation>
    <scope>NUCLEOTIDE SEQUENCE [LARGE SCALE GENOMIC DNA]</scope>
    <source>
        <strain evidence="1 2">NBRC 107741</strain>
    </source>
</reference>
<dbReference type="PANTHER" id="PTHR31118:SF12">
    <property type="entry name" value="CYCLASE-LIKE PROTEIN 2"/>
    <property type="match status" value="1"/>
</dbReference>
<comment type="caution">
    <text evidence="1">The sequence shown here is derived from an EMBL/GenBank/DDBJ whole genome shotgun (WGS) entry which is preliminary data.</text>
</comment>
<organism evidence="1 2">
    <name type="scientific">Aureitalea marina</name>
    <dbReference type="NCBI Taxonomy" id="930804"/>
    <lineage>
        <taxon>Bacteria</taxon>
        <taxon>Pseudomonadati</taxon>
        <taxon>Bacteroidota</taxon>
        <taxon>Flavobacteriia</taxon>
        <taxon>Flavobacteriales</taxon>
        <taxon>Flavobacteriaceae</taxon>
        <taxon>Aureitalea</taxon>
    </lineage>
</organism>
<protein>
    <submittedName>
        <fullName evidence="1">Cyclase</fullName>
    </submittedName>
</protein>
<dbReference type="InterPro" id="IPR007325">
    <property type="entry name" value="KFase/CYL"/>
</dbReference>
<sequence>MAQESILYDLSHSYSDETVYWVTARQFELDTVFAGDTDKGYYYSAYDFTTAEHGGTHLDAPIHFAKGKQAVDEVPLEKLIGPAIKIDVSKKAWDNPDYLVSVDDLVSWESDQGTPIPEGSIVLLYTAHSRHYPDALKYLGTDQRGDDAIALLHFPGLSPEAAQWLVDNRKINAIGLDTPSIDYGQSSLFESHVILLGENIPVFENLTNLQDLPASGFEIMALPMKIEGGSGAPLRVVARVSE</sequence>
<dbReference type="GO" id="GO:0019441">
    <property type="term" value="P:L-tryptophan catabolic process to kynurenine"/>
    <property type="evidence" value="ECO:0007669"/>
    <property type="project" value="InterPro"/>
</dbReference>
<dbReference type="InterPro" id="IPR037175">
    <property type="entry name" value="KFase_sf"/>
</dbReference>
<evidence type="ECO:0000313" key="2">
    <source>
        <dbReference type="Proteomes" id="UP000239800"/>
    </source>
</evidence>
<dbReference type="Proteomes" id="UP000239800">
    <property type="component" value="Unassembled WGS sequence"/>
</dbReference>
<gene>
    <name evidence="1" type="ORF">BST85_00465</name>
</gene>
<dbReference type="PANTHER" id="PTHR31118">
    <property type="entry name" value="CYCLASE-LIKE PROTEIN 2"/>
    <property type="match status" value="1"/>
</dbReference>
<dbReference type="Gene3D" id="3.50.30.50">
    <property type="entry name" value="Putative cyclase"/>
    <property type="match status" value="1"/>
</dbReference>
<name>A0A2S7KTC9_9FLAO</name>
<dbReference type="AlphaFoldDB" id="A0A2S7KTC9"/>
<evidence type="ECO:0000313" key="1">
    <source>
        <dbReference type="EMBL" id="PQB05895.1"/>
    </source>
</evidence>
<accession>A0A2S7KTC9</accession>
<dbReference type="Pfam" id="PF04199">
    <property type="entry name" value="Cyclase"/>
    <property type="match status" value="1"/>
</dbReference>
<dbReference type="GO" id="GO:0004061">
    <property type="term" value="F:arylformamidase activity"/>
    <property type="evidence" value="ECO:0007669"/>
    <property type="project" value="InterPro"/>
</dbReference>
<dbReference type="SUPFAM" id="SSF102198">
    <property type="entry name" value="Putative cyclase"/>
    <property type="match status" value="1"/>
</dbReference>
<keyword evidence="2" id="KW-1185">Reference proteome</keyword>
<dbReference type="EMBL" id="MQUB01000001">
    <property type="protein sequence ID" value="PQB05895.1"/>
    <property type="molecule type" value="Genomic_DNA"/>
</dbReference>